<organism evidence="3">
    <name type="scientific">Cupiennius getazi</name>
    <dbReference type="NCBI Taxonomy" id="2066574"/>
    <lineage>
        <taxon>Eukaryota</taxon>
        <taxon>Metazoa</taxon>
        <taxon>Ecdysozoa</taxon>
        <taxon>Arthropoda</taxon>
        <taxon>Chelicerata</taxon>
        <taxon>Arachnida</taxon>
        <taxon>Araneae</taxon>
        <taxon>Araneomorphae</taxon>
        <taxon>Entelegynae</taxon>
        <taxon>Lycosoidea</taxon>
        <taxon>Ctenidae</taxon>
        <taxon>Cupiennius</taxon>
    </lineage>
</organism>
<reference evidence="3" key="1">
    <citation type="submission" date="2021-05" db="EMBL/GenBank/DDBJ databases">
        <authorList>
            <person name="Kuhn-Nentwig L."/>
        </authorList>
    </citation>
    <scope>NUCLEOTIDE SEQUENCE</scope>
    <source>
        <tissue evidence="3">Venom gland</tissue>
    </source>
</reference>
<feature type="chain" id="PRO_5034038328" evidence="2">
    <location>
        <begin position="19"/>
        <end position="101"/>
    </location>
</feature>
<keyword evidence="1" id="KW-0175">Coiled coil</keyword>
<dbReference type="AlphaFoldDB" id="A0A8D8EQQ9"/>
<evidence type="ECO:0000256" key="1">
    <source>
        <dbReference type="SAM" id="Coils"/>
    </source>
</evidence>
<sequence>MSYIVLAYILLLTLTCSATSSNHELEREQQVQQRKELKIEDEVYDKLEAEIARLVTSEDETQRSIFRVFSKSLKKTKKRWKLGESGRLRGSKKVAHFNKTS</sequence>
<evidence type="ECO:0000313" key="3">
    <source>
        <dbReference type="EMBL" id="CAG6442824.1"/>
    </source>
</evidence>
<protein>
    <submittedName>
        <fullName evidence="3">Cupiennin 14b</fullName>
    </submittedName>
</protein>
<feature type="signal peptide" evidence="2">
    <location>
        <begin position="1"/>
        <end position="18"/>
    </location>
</feature>
<evidence type="ECO:0000256" key="2">
    <source>
        <dbReference type="SAM" id="SignalP"/>
    </source>
</evidence>
<feature type="coiled-coil region" evidence="1">
    <location>
        <begin position="20"/>
        <end position="64"/>
    </location>
</feature>
<keyword evidence="2" id="KW-0732">Signal</keyword>
<proteinExistence type="evidence at transcript level"/>
<dbReference type="EMBL" id="OU064414">
    <property type="protein sequence ID" value="CAG6442824.1"/>
    <property type="molecule type" value="mRNA"/>
</dbReference>
<name>A0A8D8EQQ9_9ARAC</name>
<accession>A0A8D8EQQ9</accession>